<evidence type="ECO:0000256" key="4">
    <source>
        <dbReference type="ARBA" id="ARBA00023453"/>
    </source>
</evidence>
<evidence type="ECO:0000256" key="2">
    <source>
        <dbReference type="ARBA" id="ARBA00022679"/>
    </source>
</evidence>
<dbReference type="Pfam" id="PF01596">
    <property type="entry name" value="Methyltransf_3"/>
    <property type="match status" value="1"/>
</dbReference>
<organism evidence="5 6">
    <name type="scientific">Penicillium malachiteum</name>
    <dbReference type="NCBI Taxonomy" id="1324776"/>
    <lineage>
        <taxon>Eukaryota</taxon>
        <taxon>Fungi</taxon>
        <taxon>Dikarya</taxon>
        <taxon>Ascomycota</taxon>
        <taxon>Pezizomycotina</taxon>
        <taxon>Eurotiomycetes</taxon>
        <taxon>Eurotiomycetidae</taxon>
        <taxon>Eurotiales</taxon>
        <taxon>Aspergillaceae</taxon>
        <taxon>Penicillium</taxon>
    </lineage>
</organism>
<dbReference type="PANTHER" id="PTHR10509:SF14">
    <property type="entry name" value="CAFFEOYL-COA O-METHYLTRANSFERASE 3-RELATED"/>
    <property type="match status" value="1"/>
</dbReference>
<keyword evidence="3" id="KW-0949">S-adenosyl-L-methionine</keyword>
<dbReference type="SUPFAM" id="SSF53335">
    <property type="entry name" value="S-adenosyl-L-methionine-dependent methyltransferases"/>
    <property type="match status" value="1"/>
</dbReference>
<name>A0AAD6HK48_9EURO</name>
<accession>A0AAD6HK48</accession>
<dbReference type="InterPro" id="IPR002935">
    <property type="entry name" value="SAM_O-MeTrfase"/>
</dbReference>
<dbReference type="PANTHER" id="PTHR10509">
    <property type="entry name" value="O-METHYLTRANSFERASE-RELATED"/>
    <property type="match status" value="1"/>
</dbReference>
<dbReference type="GO" id="GO:0008171">
    <property type="term" value="F:O-methyltransferase activity"/>
    <property type="evidence" value="ECO:0007669"/>
    <property type="project" value="InterPro"/>
</dbReference>
<dbReference type="CDD" id="cd02440">
    <property type="entry name" value="AdoMet_MTases"/>
    <property type="match status" value="1"/>
</dbReference>
<sequence length="231" mass="25275">MSLKHIEARAELESHIEANIIHSEQAHTHAYENSTKNGLPIIAVSPVQGKFTSLLVALRGARNVLEIGTLGGYSGIWLARGLQGKGKLTSIELDAHHRDVAIENLQYAGLKVPEDVEVLLGAGLDVLPKLEEEIVQGKREKFDFVFIDADWKNQWNYFDWAVKLSKGPGCAIYVDNAVKQMLESGIVGDQERVDDATDLVAKVGADPRVEATMLQTVGAKSYDGFLLAVVK</sequence>
<gene>
    <name evidence="5" type="ORF">N7493_006163</name>
</gene>
<reference evidence="5" key="2">
    <citation type="submission" date="2023-01" db="EMBL/GenBank/DDBJ databases">
        <authorList>
            <person name="Petersen C."/>
        </authorList>
    </citation>
    <scope>NUCLEOTIDE SEQUENCE</scope>
    <source>
        <strain evidence="5">IBT 17514</strain>
    </source>
</reference>
<dbReference type="AlphaFoldDB" id="A0AAD6HK48"/>
<dbReference type="Proteomes" id="UP001215712">
    <property type="component" value="Unassembled WGS sequence"/>
</dbReference>
<dbReference type="PROSITE" id="PS51682">
    <property type="entry name" value="SAM_OMT_I"/>
    <property type="match status" value="1"/>
</dbReference>
<dbReference type="InterPro" id="IPR029063">
    <property type="entry name" value="SAM-dependent_MTases_sf"/>
</dbReference>
<comment type="similarity">
    <text evidence="4">Belongs to the class I-like SAM-binding methyltransferase superfamily. Cation-dependent O-methyltransferase family.</text>
</comment>
<evidence type="ECO:0008006" key="7">
    <source>
        <dbReference type="Google" id="ProtNLM"/>
    </source>
</evidence>
<reference evidence="5" key="1">
    <citation type="journal article" date="2023" name="IMA Fungus">
        <title>Comparative genomic study of the Penicillium genus elucidates a diverse pangenome and 15 lateral gene transfer events.</title>
        <authorList>
            <person name="Petersen C."/>
            <person name="Sorensen T."/>
            <person name="Nielsen M.R."/>
            <person name="Sondergaard T.E."/>
            <person name="Sorensen J.L."/>
            <person name="Fitzpatrick D.A."/>
            <person name="Frisvad J.C."/>
            <person name="Nielsen K.L."/>
        </authorList>
    </citation>
    <scope>NUCLEOTIDE SEQUENCE</scope>
    <source>
        <strain evidence="5">IBT 17514</strain>
    </source>
</reference>
<keyword evidence="2" id="KW-0808">Transferase</keyword>
<dbReference type="InterPro" id="IPR050362">
    <property type="entry name" value="Cation-dep_OMT"/>
</dbReference>
<dbReference type="GO" id="GO:0008757">
    <property type="term" value="F:S-adenosylmethionine-dependent methyltransferase activity"/>
    <property type="evidence" value="ECO:0007669"/>
    <property type="project" value="TreeGrafter"/>
</dbReference>
<comment type="caution">
    <text evidence="5">The sequence shown here is derived from an EMBL/GenBank/DDBJ whole genome shotgun (WGS) entry which is preliminary data.</text>
</comment>
<dbReference type="EMBL" id="JAQJAN010000008">
    <property type="protein sequence ID" value="KAJ5724435.1"/>
    <property type="molecule type" value="Genomic_DNA"/>
</dbReference>
<proteinExistence type="inferred from homology"/>
<evidence type="ECO:0000313" key="5">
    <source>
        <dbReference type="EMBL" id="KAJ5724435.1"/>
    </source>
</evidence>
<keyword evidence="6" id="KW-1185">Reference proteome</keyword>
<dbReference type="GO" id="GO:0032259">
    <property type="term" value="P:methylation"/>
    <property type="evidence" value="ECO:0007669"/>
    <property type="project" value="UniProtKB-KW"/>
</dbReference>
<evidence type="ECO:0000256" key="3">
    <source>
        <dbReference type="ARBA" id="ARBA00022691"/>
    </source>
</evidence>
<evidence type="ECO:0000256" key="1">
    <source>
        <dbReference type="ARBA" id="ARBA00022603"/>
    </source>
</evidence>
<dbReference type="Gene3D" id="3.40.50.150">
    <property type="entry name" value="Vaccinia Virus protein VP39"/>
    <property type="match status" value="1"/>
</dbReference>
<protein>
    <recommendedName>
        <fullName evidence="7">O-methyltransferase</fullName>
    </recommendedName>
</protein>
<keyword evidence="1" id="KW-0489">Methyltransferase</keyword>
<evidence type="ECO:0000313" key="6">
    <source>
        <dbReference type="Proteomes" id="UP001215712"/>
    </source>
</evidence>